<feature type="domain" description="RRM" evidence="4">
    <location>
        <begin position="215"/>
        <end position="292"/>
    </location>
</feature>
<sequence length="370" mass="42672">MHSSKYPIVMSNGQRIYHNPLPSPPPPRGSEVFIGNLPRDLFEDELIPLFSQVGPIYKFRLMMDFCGNNRGFGFATYCCVEDAHRAVVRFNRTYVRSRTRRSYISVHVSLDNCRLFFGNVPRDTARGEIEAELMRLVDGAVRVIVYTERTNPSRNRGFAFVEFESHAVAAIARRRMLAGVGNNIWRDRDGKHHKLYVDWAEPEPIVDPMVLTEVKILYFKNVPLHWSSDRFKDFMGTILKNLTFEKIYKKDNYAFVHFYNRASAEIAFQLLEAMSHFLIYSGQQMEVEWARPSIYSKRNRANHLPENLCLSVPPKTRKLIHKSKKTPNFSLNNNANSSSPQNDVSPTTSSTVSEYNLPLRFEMLSLGTGF</sequence>
<dbReference type="Gene3D" id="3.30.70.330">
    <property type="match status" value="3"/>
</dbReference>
<reference evidence="5" key="1">
    <citation type="journal article" date="2023" name="G3 (Bethesda)">
        <title>Whole genome assemblies of Zophobas morio and Tenebrio molitor.</title>
        <authorList>
            <person name="Kaur S."/>
            <person name="Stinson S.A."/>
            <person name="diCenzo G.C."/>
        </authorList>
    </citation>
    <scope>NUCLEOTIDE SEQUENCE</scope>
    <source>
        <strain evidence="5">QUZm001</strain>
    </source>
</reference>
<evidence type="ECO:0000313" key="5">
    <source>
        <dbReference type="EMBL" id="KAJ3663709.1"/>
    </source>
</evidence>
<feature type="compositionally biased region" description="Low complexity" evidence="3">
    <location>
        <begin position="328"/>
        <end position="342"/>
    </location>
</feature>
<proteinExistence type="predicted"/>
<evidence type="ECO:0000256" key="2">
    <source>
        <dbReference type="PROSITE-ProRule" id="PRU00176"/>
    </source>
</evidence>
<evidence type="ECO:0000256" key="1">
    <source>
        <dbReference type="ARBA" id="ARBA00022884"/>
    </source>
</evidence>
<dbReference type="SUPFAM" id="SSF54928">
    <property type="entry name" value="RNA-binding domain, RBD"/>
    <property type="match status" value="2"/>
</dbReference>
<evidence type="ECO:0000259" key="4">
    <source>
        <dbReference type="PROSITE" id="PS50102"/>
    </source>
</evidence>
<keyword evidence="1 2" id="KW-0694">RNA-binding</keyword>
<dbReference type="InterPro" id="IPR012677">
    <property type="entry name" value="Nucleotide-bd_a/b_plait_sf"/>
</dbReference>
<dbReference type="GO" id="GO:0003723">
    <property type="term" value="F:RNA binding"/>
    <property type="evidence" value="ECO:0007669"/>
    <property type="project" value="UniProtKB-UniRule"/>
</dbReference>
<accession>A0AA38IZB1</accession>
<dbReference type="Proteomes" id="UP001168821">
    <property type="component" value="Unassembled WGS sequence"/>
</dbReference>
<dbReference type="InterPro" id="IPR000504">
    <property type="entry name" value="RRM_dom"/>
</dbReference>
<feature type="domain" description="RRM" evidence="4">
    <location>
        <begin position="30"/>
        <end position="111"/>
    </location>
</feature>
<dbReference type="InterPro" id="IPR035979">
    <property type="entry name" value="RBD_domain_sf"/>
</dbReference>
<evidence type="ECO:0000313" key="6">
    <source>
        <dbReference type="Proteomes" id="UP001168821"/>
    </source>
</evidence>
<dbReference type="CDD" id="cd12249">
    <property type="entry name" value="RRM1_hnRNPR_like"/>
    <property type="match status" value="1"/>
</dbReference>
<name>A0AA38IZB1_9CUCU</name>
<dbReference type="PROSITE" id="PS50102">
    <property type="entry name" value="RRM"/>
    <property type="match status" value="3"/>
</dbReference>
<keyword evidence="6" id="KW-1185">Reference proteome</keyword>
<comment type="caution">
    <text evidence="5">The sequence shown here is derived from an EMBL/GenBank/DDBJ whole genome shotgun (WGS) entry which is preliminary data.</text>
</comment>
<dbReference type="SMART" id="SM00360">
    <property type="entry name" value="RRM"/>
    <property type="match status" value="3"/>
</dbReference>
<organism evidence="5 6">
    <name type="scientific">Zophobas morio</name>
    <dbReference type="NCBI Taxonomy" id="2755281"/>
    <lineage>
        <taxon>Eukaryota</taxon>
        <taxon>Metazoa</taxon>
        <taxon>Ecdysozoa</taxon>
        <taxon>Arthropoda</taxon>
        <taxon>Hexapoda</taxon>
        <taxon>Insecta</taxon>
        <taxon>Pterygota</taxon>
        <taxon>Neoptera</taxon>
        <taxon>Endopterygota</taxon>
        <taxon>Coleoptera</taxon>
        <taxon>Polyphaga</taxon>
        <taxon>Cucujiformia</taxon>
        <taxon>Tenebrionidae</taxon>
        <taxon>Zophobas</taxon>
    </lineage>
</organism>
<dbReference type="FunFam" id="3.30.70.330:FF:000022">
    <property type="entry name" value="APOBEC1 complementation factor isoform X1"/>
    <property type="match status" value="1"/>
</dbReference>
<feature type="domain" description="RRM" evidence="4">
    <location>
        <begin position="113"/>
        <end position="202"/>
    </location>
</feature>
<dbReference type="AlphaFoldDB" id="A0AA38IZB1"/>
<dbReference type="Pfam" id="PF00076">
    <property type="entry name" value="RRM_1"/>
    <property type="match status" value="1"/>
</dbReference>
<protein>
    <recommendedName>
        <fullName evidence="4">RRM domain-containing protein</fullName>
    </recommendedName>
</protein>
<gene>
    <name evidence="5" type="ORF">Zmor_007937</name>
</gene>
<evidence type="ECO:0000256" key="3">
    <source>
        <dbReference type="SAM" id="MobiDB-lite"/>
    </source>
</evidence>
<dbReference type="PANTHER" id="PTHR21245">
    <property type="entry name" value="HETEROGENEOUS NUCLEAR RIBONUCLEOPROTEIN"/>
    <property type="match status" value="1"/>
</dbReference>
<dbReference type="EMBL" id="JALNTZ010000002">
    <property type="protein sequence ID" value="KAJ3663709.1"/>
    <property type="molecule type" value="Genomic_DNA"/>
</dbReference>
<feature type="region of interest" description="Disordered" evidence="3">
    <location>
        <begin position="325"/>
        <end position="351"/>
    </location>
</feature>